<sequence length="197" mass="22357">MLFINFELSCILGIVILEHKRRVQESLLILTTYTTYHSRSIRRIQDVDELKDHCLTLKNTSYSHQRYDVYNTLVNEEEQAGFTKYVWIRSSDDVMDLEVSSARSSEPSRSRGTDLEMDVDVERSDEPHSEPVIDPVKAVIEACFNFADIISGNGIDVRVEFVTVARDEDETGARGTVMVSDDGDTHPMVLNDIPEPA</sequence>
<reference evidence="2" key="1">
    <citation type="journal article" date="2022" name="Int. J. Mol. Sci.">
        <title>Draft Genome of Tanacetum Coccineum: Genomic Comparison of Closely Related Tanacetum-Family Plants.</title>
        <authorList>
            <person name="Yamashiro T."/>
            <person name="Shiraishi A."/>
            <person name="Nakayama K."/>
            <person name="Satake H."/>
        </authorList>
    </citation>
    <scope>NUCLEOTIDE SEQUENCE</scope>
</reference>
<gene>
    <name evidence="2" type="ORF">Tco_0705742</name>
</gene>
<comment type="caution">
    <text evidence="2">The sequence shown here is derived from an EMBL/GenBank/DDBJ whole genome shotgun (WGS) entry which is preliminary data.</text>
</comment>
<reference evidence="2" key="2">
    <citation type="submission" date="2022-01" db="EMBL/GenBank/DDBJ databases">
        <authorList>
            <person name="Yamashiro T."/>
            <person name="Shiraishi A."/>
            <person name="Satake H."/>
            <person name="Nakayama K."/>
        </authorList>
    </citation>
    <scope>NUCLEOTIDE SEQUENCE</scope>
</reference>
<protein>
    <submittedName>
        <fullName evidence="2">Uncharacterized protein</fullName>
    </submittedName>
</protein>
<evidence type="ECO:0000313" key="2">
    <source>
        <dbReference type="EMBL" id="GJS72901.1"/>
    </source>
</evidence>
<evidence type="ECO:0000256" key="1">
    <source>
        <dbReference type="SAM" id="MobiDB-lite"/>
    </source>
</evidence>
<keyword evidence="3" id="KW-1185">Reference proteome</keyword>
<feature type="region of interest" description="Disordered" evidence="1">
    <location>
        <begin position="175"/>
        <end position="197"/>
    </location>
</feature>
<dbReference type="EMBL" id="BQNB010010113">
    <property type="protein sequence ID" value="GJS72901.1"/>
    <property type="molecule type" value="Genomic_DNA"/>
</dbReference>
<accession>A0ABQ4Y700</accession>
<organism evidence="2 3">
    <name type="scientific">Tanacetum coccineum</name>
    <dbReference type="NCBI Taxonomy" id="301880"/>
    <lineage>
        <taxon>Eukaryota</taxon>
        <taxon>Viridiplantae</taxon>
        <taxon>Streptophyta</taxon>
        <taxon>Embryophyta</taxon>
        <taxon>Tracheophyta</taxon>
        <taxon>Spermatophyta</taxon>
        <taxon>Magnoliopsida</taxon>
        <taxon>eudicotyledons</taxon>
        <taxon>Gunneridae</taxon>
        <taxon>Pentapetalae</taxon>
        <taxon>asterids</taxon>
        <taxon>campanulids</taxon>
        <taxon>Asterales</taxon>
        <taxon>Asteraceae</taxon>
        <taxon>Asteroideae</taxon>
        <taxon>Anthemideae</taxon>
        <taxon>Anthemidinae</taxon>
        <taxon>Tanacetum</taxon>
    </lineage>
</organism>
<name>A0ABQ4Y700_9ASTR</name>
<dbReference type="Proteomes" id="UP001151760">
    <property type="component" value="Unassembled WGS sequence"/>
</dbReference>
<evidence type="ECO:0000313" key="3">
    <source>
        <dbReference type="Proteomes" id="UP001151760"/>
    </source>
</evidence>
<feature type="region of interest" description="Disordered" evidence="1">
    <location>
        <begin position="98"/>
        <end position="130"/>
    </location>
</feature>
<feature type="compositionally biased region" description="Basic and acidic residues" evidence="1">
    <location>
        <begin position="106"/>
        <end position="130"/>
    </location>
</feature>
<proteinExistence type="predicted"/>